<dbReference type="InterPro" id="IPR011712">
    <property type="entry name" value="Sig_transdc_His_kin_sub3_dim/P"/>
</dbReference>
<gene>
    <name evidence="11" type="ORF">BC343_05650</name>
</gene>
<evidence type="ECO:0000256" key="5">
    <source>
        <dbReference type="ARBA" id="ARBA00022741"/>
    </source>
</evidence>
<feature type="transmembrane region" description="Helical" evidence="9">
    <location>
        <begin position="58"/>
        <end position="78"/>
    </location>
</feature>
<dbReference type="RefSeq" id="WP_078348397.1">
    <property type="nucleotide sequence ID" value="NZ_MBTF01000012.1"/>
</dbReference>
<keyword evidence="4" id="KW-0808">Transferase</keyword>
<protein>
    <recommendedName>
        <fullName evidence="2">histidine kinase</fullName>
        <ecNumber evidence="2">2.7.13.3</ecNumber>
    </recommendedName>
</protein>
<dbReference type="EMBL" id="MBTF01000012">
    <property type="protein sequence ID" value="OOQ59647.1"/>
    <property type="molecule type" value="Genomic_DNA"/>
</dbReference>
<keyword evidence="9" id="KW-1133">Transmembrane helix</keyword>
<reference evidence="11 12" key="1">
    <citation type="submission" date="2016-07" db="EMBL/GenBank/DDBJ databases">
        <title>Genomic analysis of zinc-resistant bacterium Mucilaginibacter pedocola TBZ30.</title>
        <authorList>
            <person name="Huang J."/>
            <person name="Tang J."/>
        </authorList>
    </citation>
    <scope>NUCLEOTIDE SEQUENCE [LARGE SCALE GENOMIC DNA]</scope>
    <source>
        <strain evidence="11 12">TBZ30</strain>
    </source>
</reference>
<dbReference type="SUPFAM" id="SSF55874">
    <property type="entry name" value="ATPase domain of HSP90 chaperone/DNA topoisomerase II/histidine kinase"/>
    <property type="match status" value="1"/>
</dbReference>
<name>A0A1S9PFE0_9SPHI</name>
<evidence type="ECO:0000256" key="9">
    <source>
        <dbReference type="SAM" id="Phobius"/>
    </source>
</evidence>
<dbReference type="Pfam" id="PF07730">
    <property type="entry name" value="HisKA_3"/>
    <property type="match status" value="1"/>
</dbReference>
<dbReference type="GO" id="GO:0005524">
    <property type="term" value="F:ATP binding"/>
    <property type="evidence" value="ECO:0007669"/>
    <property type="project" value="UniProtKB-KW"/>
</dbReference>
<organism evidence="11 12">
    <name type="scientific">Mucilaginibacter pedocola</name>
    <dbReference type="NCBI Taxonomy" id="1792845"/>
    <lineage>
        <taxon>Bacteria</taxon>
        <taxon>Pseudomonadati</taxon>
        <taxon>Bacteroidota</taxon>
        <taxon>Sphingobacteriia</taxon>
        <taxon>Sphingobacteriales</taxon>
        <taxon>Sphingobacteriaceae</taxon>
        <taxon>Mucilaginibacter</taxon>
    </lineage>
</organism>
<keyword evidence="9" id="KW-0472">Membrane</keyword>
<keyword evidence="12" id="KW-1185">Reference proteome</keyword>
<feature type="transmembrane region" description="Helical" evidence="9">
    <location>
        <begin position="29"/>
        <end position="51"/>
    </location>
</feature>
<evidence type="ECO:0000256" key="3">
    <source>
        <dbReference type="ARBA" id="ARBA00022553"/>
    </source>
</evidence>
<dbReference type="GO" id="GO:0016020">
    <property type="term" value="C:membrane"/>
    <property type="evidence" value="ECO:0007669"/>
    <property type="project" value="InterPro"/>
</dbReference>
<evidence type="ECO:0000256" key="6">
    <source>
        <dbReference type="ARBA" id="ARBA00022777"/>
    </source>
</evidence>
<evidence type="ECO:0000256" key="2">
    <source>
        <dbReference type="ARBA" id="ARBA00012438"/>
    </source>
</evidence>
<evidence type="ECO:0000313" key="11">
    <source>
        <dbReference type="EMBL" id="OOQ59647.1"/>
    </source>
</evidence>
<dbReference type="PANTHER" id="PTHR24421">
    <property type="entry name" value="NITRATE/NITRITE SENSOR PROTEIN NARX-RELATED"/>
    <property type="match status" value="1"/>
</dbReference>
<evidence type="ECO:0000256" key="8">
    <source>
        <dbReference type="ARBA" id="ARBA00023012"/>
    </source>
</evidence>
<feature type="domain" description="Signal transduction histidine kinase subgroup 3 dimerisation and phosphoacceptor" evidence="10">
    <location>
        <begin position="218"/>
        <end position="280"/>
    </location>
</feature>
<comment type="caution">
    <text evidence="11">The sequence shown here is derived from an EMBL/GenBank/DDBJ whole genome shotgun (WGS) entry which is preliminary data.</text>
</comment>
<keyword evidence="3" id="KW-0597">Phosphoprotein</keyword>
<feature type="transmembrane region" description="Helical" evidence="9">
    <location>
        <begin position="162"/>
        <end position="183"/>
    </location>
</feature>
<dbReference type="EC" id="2.7.13.3" evidence="2"/>
<dbReference type="GO" id="GO:0046983">
    <property type="term" value="F:protein dimerization activity"/>
    <property type="evidence" value="ECO:0007669"/>
    <property type="project" value="InterPro"/>
</dbReference>
<sequence length="413" mass="47110">MQFDKIVSFFLPAGLRDNKAHPQYHELRVVVSTCLIGLPLVLLFPVVLYYVGKPMAGYLINGALVTITLFSVKLSGHYRVPMSITALVTYYIIYDWIRGSGLIYSPNMSVLHMYLLAAIWADKRYGWWAIFSNLGWFVFIYYQTLHAGLATPIHSTLGGPLYALMMNCLITLFFGGFLAYLQFDQERDRLQIKQLQEKRITVLDDAVKKRTEQLNNMRESIATDFHDETGNMLSAITRQAALLKQKLAGQAEVQPVIEHIIRNSNNLYASSKDFLWHLNHNSDDPLELFNYLTGYGQTFYNQFDIAFSSKGTDVKLTMLSPSAALNIIYIFKEAMTNVAKHADATEVWFEMGLYGDTIRYSLQDNGRWKEPDTDANHFGLENMKRRCQKNGFVCKISTEPTKIEIAVPVINLS</sequence>
<dbReference type="GO" id="GO:0000155">
    <property type="term" value="F:phosphorelay sensor kinase activity"/>
    <property type="evidence" value="ECO:0007669"/>
    <property type="project" value="InterPro"/>
</dbReference>
<accession>A0A1S9PFE0</accession>
<keyword evidence="9" id="KW-0812">Transmembrane</keyword>
<evidence type="ECO:0000256" key="7">
    <source>
        <dbReference type="ARBA" id="ARBA00022840"/>
    </source>
</evidence>
<evidence type="ECO:0000256" key="1">
    <source>
        <dbReference type="ARBA" id="ARBA00000085"/>
    </source>
</evidence>
<evidence type="ECO:0000256" key="4">
    <source>
        <dbReference type="ARBA" id="ARBA00022679"/>
    </source>
</evidence>
<keyword evidence="5" id="KW-0547">Nucleotide-binding</keyword>
<dbReference type="Gene3D" id="3.30.565.10">
    <property type="entry name" value="Histidine kinase-like ATPase, C-terminal domain"/>
    <property type="match status" value="1"/>
</dbReference>
<dbReference type="InterPro" id="IPR050482">
    <property type="entry name" value="Sensor_HK_TwoCompSys"/>
</dbReference>
<keyword evidence="7" id="KW-0067">ATP-binding</keyword>
<evidence type="ECO:0000313" key="12">
    <source>
        <dbReference type="Proteomes" id="UP000189739"/>
    </source>
</evidence>
<dbReference type="STRING" id="1792845.BC343_05650"/>
<comment type="catalytic activity">
    <reaction evidence="1">
        <text>ATP + protein L-histidine = ADP + protein N-phospho-L-histidine.</text>
        <dbReference type="EC" id="2.7.13.3"/>
    </reaction>
</comment>
<keyword evidence="6" id="KW-0418">Kinase</keyword>
<proteinExistence type="predicted"/>
<dbReference type="InterPro" id="IPR036890">
    <property type="entry name" value="HATPase_C_sf"/>
</dbReference>
<dbReference type="AlphaFoldDB" id="A0A1S9PFE0"/>
<dbReference type="OrthoDB" id="9806995at2"/>
<feature type="transmembrane region" description="Helical" evidence="9">
    <location>
        <begin position="125"/>
        <end position="142"/>
    </location>
</feature>
<keyword evidence="8" id="KW-0902">Two-component regulatory system</keyword>
<dbReference type="Proteomes" id="UP000189739">
    <property type="component" value="Unassembled WGS sequence"/>
</dbReference>
<dbReference type="PANTHER" id="PTHR24421:SF10">
    <property type="entry name" value="NITRATE_NITRITE SENSOR PROTEIN NARQ"/>
    <property type="match status" value="1"/>
</dbReference>
<evidence type="ECO:0000259" key="10">
    <source>
        <dbReference type="Pfam" id="PF07730"/>
    </source>
</evidence>